<dbReference type="AlphaFoldDB" id="A0A151Z3T3"/>
<dbReference type="SUPFAM" id="SSF54236">
    <property type="entry name" value="Ubiquitin-like"/>
    <property type="match status" value="1"/>
</dbReference>
<dbReference type="Gene3D" id="3.10.20.90">
    <property type="entry name" value="Phosphatidylinositol 3-kinase Catalytic Subunit, Chain A, domain 1"/>
    <property type="match status" value="1"/>
</dbReference>
<feature type="compositionally biased region" description="Low complexity" evidence="6">
    <location>
        <begin position="134"/>
        <end position="182"/>
    </location>
</feature>
<dbReference type="InParanoid" id="A0A151Z3T3"/>
<reference evidence="8 9" key="1">
    <citation type="submission" date="2015-12" db="EMBL/GenBank/DDBJ databases">
        <title>Dictyostelia acquired genes for synthesis and detection of signals that induce cell-type specialization by lateral gene transfer from prokaryotes.</title>
        <authorList>
            <person name="Gloeckner G."/>
            <person name="Schaap P."/>
        </authorList>
    </citation>
    <scope>NUCLEOTIDE SEQUENCE [LARGE SCALE GENOMIC DNA]</scope>
    <source>
        <strain evidence="8 9">TK</strain>
    </source>
</reference>
<dbReference type="PANTHER" id="PTHR12943:SF27">
    <property type="entry name" value="HOMOCYSTEINE-INDUCED ENDOPLASMIC RETICULUM PROTEIN, ISOFORM A"/>
    <property type="match status" value="1"/>
</dbReference>
<sequence length="558" mass="64205">MTTTSPNSIDVKVMLFGEDVPLQLTMTKTSTIMELKNELSIKHSLKPEPANQKLILGGKILLDDQKLDDIFTPFNSKQNVIYMVLKNRQIGAPTSTSVLPTTTTPLQQIFNNNNNPFVFPQFPVSNFSRFNSNSSTTTLPTTTTHFSSPTDRSPTLTSTQTSSSSSSSSTLSTSTNNNNNYSIDNDAVMGSPTSFQLPTTTTSGLGLAPVSQRYNRYYSPAYLYSQSIGLPSPQSFYSSNLPSMSTMEHNDGLTELDEYYHQLEHIESLQRLQNMRIRHQHQTLQPTQYQHNIQNELLFNQQILSLIENAQRSIESIQSSPVKQPQLFQINYQMHIIMQRQNEVEAYINREQEFYIQYQQLQQQLQQQQQQQPQQQLQQQQQQQQQQVPPVVQAPAPRVRQIRINGGMILKLLFLGMFLHGGSSDRIITMLIIVSTIYFFFIRNPPPPQQNQQVAQQQNQQVVQQNRNNDQQQQQQQQQNNEQQQPPQQPPQQDTIIANRPQDIISETIFFFGVFFKSLLPTWRTTALSQNNNQQQPLEQQQEQQEQPQQQQEQQQQQ</sequence>
<feature type="region of interest" description="Disordered" evidence="6">
    <location>
        <begin position="531"/>
        <end position="558"/>
    </location>
</feature>
<dbReference type="OrthoDB" id="21589at2759"/>
<evidence type="ECO:0000256" key="5">
    <source>
        <dbReference type="SAM" id="Coils"/>
    </source>
</evidence>
<keyword evidence="9" id="KW-1185">Reference proteome</keyword>
<dbReference type="InterPro" id="IPR039751">
    <property type="entry name" value="HERPUD1/2"/>
</dbReference>
<dbReference type="PROSITE" id="PS50053">
    <property type="entry name" value="UBIQUITIN_2"/>
    <property type="match status" value="1"/>
</dbReference>
<evidence type="ECO:0000313" key="9">
    <source>
        <dbReference type="Proteomes" id="UP000076078"/>
    </source>
</evidence>
<name>A0A151Z3T3_TIELA</name>
<feature type="compositionally biased region" description="Low complexity" evidence="6">
    <location>
        <begin position="450"/>
        <end position="486"/>
    </location>
</feature>
<dbReference type="Proteomes" id="UP000076078">
    <property type="component" value="Unassembled WGS sequence"/>
</dbReference>
<dbReference type="EMBL" id="LODT01000051">
    <property type="protein sequence ID" value="KYQ88605.1"/>
    <property type="molecule type" value="Genomic_DNA"/>
</dbReference>
<evidence type="ECO:0000313" key="8">
    <source>
        <dbReference type="EMBL" id="KYQ88605.1"/>
    </source>
</evidence>
<dbReference type="InterPro" id="IPR000626">
    <property type="entry name" value="Ubiquitin-like_dom"/>
</dbReference>
<dbReference type="GO" id="GO:0030968">
    <property type="term" value="P:endoplasmic reticulum unfolded protein response"/>
    <property type="evidence" value="ECO:0007669"/>
    <property type="project" value="TreeGrafter"/>
</dbReference>
<evidence type="ECO:0000259" key="7">
    <source>
        <dbReference type="PROSITE" id="PS50053"/>
    </source>
</evidence>
<comment type="subcellular location">
    <subcellularLocation>
        <location evidence="1">Membrane</location>
    </subcellularLocation>
</comment>
<dbReference type="PANTHER" id="PTHR12943">
    <property type="entry name" value="HOMOCYSTEINE-RESPONSIVE ENDOPLASMIC RETICULUM-RESIDENT UNIQUITIN-LIKE DOMAIN HERPUD PROTEIN FAMILY MEMBER"/>
    <property type="match status" value="1"/>
</dbReference>
<protein>
    <recommendedName>
        <fullName evidence="7">Ubiquitin-like domain-containing protein</fullName>
    </recommendedName>
</protein>
<keyword evidence="3" id="KW-1133">Transmembrane helix</keyword>
<dbReference type="GO" id="GO:0016020">
    <property type="term" value="C:membrane"/>
    <property type="evidence" value="ECO:0007669"/>
    <property type="project" value="UniProtKB-SubCell"/>
</dbReference>
<feature type="domain" description="Ubiquitin-like" evidence="7">
    <location>
        <begin position="9"/>
        <end position="69"/>
    </location>
</feature>
<evidence type="ECO:0000256" key="3">
    <source>
        <dbReference type="ARBA" id="ARBA00022989"/>
    </source>
</evidence>
<evidence type="ECO:0000256" key="2">
    <source>
        <dbReference type="ARBA" id="ARBA00022692"/>
    </source>
</evidence>
<accession>A0A151Z3T3</accession>
<evidence type="ECO:0000256" key="6">
    <source>
        <dbReference type="SAM" id="MobiDB-lite"/>
    </source>
</evidence>
<feature type="region of interest" description="Disordered" evidence="6">
    <location>
        <begin position="448"/>
        <end position="494"/>
    </location>
</feature>
<proteinExistence type="predicted"/>
<evidence type="ECO:0000256" key="4">
    <source>
        <dbReference type="ARBA" id="ARBA00023136"/>
    </source>
</evidence>
<dbReference type="OMA" id="VRRRINW"/>
<feature type="region of interest" description="Disordered" evidence="6">
    <location>
        <begin position="134"/>
        <end position="187"/>
    </location>
</feature>
<keyword evidence="5" id="KW-0175">Coiled coil</keyword>
<gene>
    <name evidence="8" type="ORF">DLAC_11346</name>
</gene>
<feature type="coiled-coil region" evidence="5">
    <location>
        <begin position="351"/>
        <end position="378"/>
    </location>
</feature>
<keyword evidence="4" id="KW-0472">Membrane</keyword>
<comment type="caution">
    <text evidence="8">The sequence shown here is derived from an EMBL/GenBank/DDBJ whole genome shotgun (WGS) entry which is preliminary data.</text>
</comment>
<organism evidence="8 9">
    <name type="scientific">Tieghemostelium lacteum</name>
    <name type="common">Slime mold</name>
    <name type="synonym">Dictyostelium lacteum</name>
    <dbReference type="NCBI Taxonomy" id="361077"/>
    <lineage>
        <taxon>Eukaryota</taxon>
        <taxon>Amoebozoa</taxon>
        <taxon>Evosea</taxon>
        <taxon>Eumycetozoa</taxon>
        <taxon>Dictyostelia</taxon>
        <taxon>Dictyosteliales</taxon>
        <taxon>Raperosteliaceae</taxon>
        <taxon>Tieghemostelium</taxon>
    </lineage>
</organism>
<evidence type="ECO:0000256" key="1">
    <source>
        <dbReference type="ARBA" id="ARBA00004370"/>
    </source>
</evidence>
<keyword evidence="2" id="KW-0812">Transmembrane</keyword>
<dbReference type="InterPro" id="IPR029071">
    <property type="entry name" value="Ubiquitin-like_domsf"/>
</dbReference>
<dbReference type="STRING" id="361077.A0A151Z3T3"/>